<reference evidence="1 2" key="1">
    <citation type="submission" date="2013-05" db="EMBL/GenBank/DDBJ databases">
        <title>Draft genome of the parasitic nematode Anyclostoma ceylanicum.</title>
        <authorList>
            <person name="Mitreva M."/>
        </authorList>
    </citation>
    <scope>NUCLEOTIDE SEQUENCE [LARGE SCALE GENOMIC DNA]</scope>
</reference>
<evidence type="ECO:0000313" key="2">
    <source>
        <dbReference type="Proteomes" id="UP000054495"/>
    </source>
</evidence>
<gene>
    <name evidence="1" type="ORF">ANCCEY_01358</name>
</gene>
<accession>A0A0D6M7S8</accession>
<evidence type="ECO:0000313" key="1">
    <source>
        <dbReference type="EMBL" id="EPB79538.1"/>
    </source>
</evidence>
<keyword evidence="2" id="KW-1185">Reference proteome</keyword>
<dbReference type="AlphaFoldDB" id="A0A0D6M7S8"/>
<name>A0A0D6M7S8_9BILA</name>
<dbReference type="Proteomes" id="UP000054495">
    <property type="component" value="Unassembled WGS sequence"/>
</dbReference>
<organism evidence="1 2">
    <name type="scientific">Ancylostoma ceylanicum</name>
    <dbReference type="NCBI Taxonomy" id="53326"/>
    <lineage>
        <taxon>Eukaryota</taxon>
        <taxon>Metazoa</taxon>
        <taxon>Ecdysozoa</taxon>
        <taxon>Nematoda</taxon>
        <taxon>Chromadorea</taxon>
        <taxon>Rhabditida</taxon>
        <taxon>Rhabditina</taxon>
        <taxon>Rhabditomorpha</taxon>
        <taxon>Strongyloidea</taxon>
        <taxon>Ancylostomatidae</taxon>
        <taxon>Ancylostomatinae</taxon>
        <taxon>Ancylostoma</taxon>
    </lineage>
</organism>
<proteinExistence type="predicted"/>
<dbReference type="EMBL" id="KE124792">
    <property type="protein sequence ID" value="EPB79538.1"/>
    <property type="molecule type" value="Genomic_DNA"/>
</dbReference>
<protein>
    <submittedName>
        <fullName evidence="1">Uncharacterized protein</fullName>
    </submittedName>
</protein>
<sequence length="102" mass="11433">MAQGQCIVENGEEDCVRLTETNKKCMPDSCLDILKGLDCHKCRNSQPFSEPITSVNIQIQGKRAREGEEEEKAYSSHISLTHDGVLKNMDAESPEAHSWSHM</sequence>